<evidence type="ECO:0000256" key="1">
    <source>
        <dbReference type="ARBA" id="ARBA00006068"/>
    </source>
</evidence>
<dbReference type="Gene3D" id="3.40.630.190">
    <property type="entry name" value="LCP protein"/>
    <property type="match status" value="1"/>
</dbReference>
<name>A0A552WTE8_9MICO</name>
<comment type="similarity">
    <text evidence="1">Belongs to the LytR/CpsA/Psr (LCP) family.</text>
</comment>
<dbReference type="InterPro" id="IPR050922">
    <property type="entry name" value="LytR/CpsA/Psr_CW_biosynth"/>
</dbReference>
<evidence type="ECO:0000313" key="6">
    <source>
        <dbReference type="Proteomes" id="UP000318693"/>
    </source>
</evidence>
<dbReference type="EMBL" id="VJXR01000016">
    <property type="protein sequence ID" value="TRW45859.1"/>
    <property type="molecule type" value="Genomic_DNA"/>
</dbReference>
<evidence type="ECO:0000259" key="4">
    <source>
        <dbReference type="Pfam" id="PF03816"/>
    </source>
</evidence>
<protein>
    <submittedName>
        <fullName evidence="5">LytR family transcriptional regulator</fullName>
    </submittedName>
</protein>
<dbReference type="PANTHER" id="PTHR33392:SF6">
    <property type="entry name" value="POLYISOPRENYL-TEICHOIC ACID--PEPTIDOGLYCAN TEICHOIC ACID TRANSFERASE TAGU"/>
    <property type="match status" value="1"/>
</dbReference>
<keyword evidence="6" id="KW-1185">Reference proteome</keyword>
<feature type="domain" description="Cell envelope-related transcriptional attenuator" evidence="4">
    <location>
        <begin position="200"/>
        <end position="344"/>
    </location>
</feature>
<feature type="compositionally biased region" description="Low complexity" evidence="2">
    <location>
        <begin position="9"/>
        <end position="28"/>
    </location>
</feature>
<accession>A0A552WTE8</accession>
<evidence type="ECO:0000256" key="2">
    <source>
        <dbReference type="SAM" id="MobiDB-lite"/>
    </source>
</evidence>
<reference evidence="5 6" key="1">
    <citation type="submission" date="2019-07" db="EMBL/GenBank/DDBJ databases">
        <title>Georgenia wutianyii sp. nov. and Georgenia *** sp. nov. isolated from plateau pika (Ochotona curzoniae) in the Qinghai-Tibet plateau of China.</title>
        <authorList>
            <person name="Tian Z."/>
        </authorList>
    </citation>
    <scope>NUCLEOTIDE SEQUENCE [LARGE SCALE GENOMIC DNA]</scope>
    <source>
        <strain evidence="5 6">Z446</strain>
    </source>
</reference>
<feature type="transmembrane region" description="Helical" evidence="3">
    <location>
        <begin position="136"/>
        <end position="158"/>
    </location>
</feature>
<keyword evidence="3" id="KW-0812">Transmembrane</keyword>
<organism evidence="5 6">
    <name type="scientific">Georgenia yuyongxinii</name>
    <dbReference type="NCBI Taxonomy" id="2589797"/>
    <lineage>
        <taxon>Bacteria</taxon>
        <taxon>Bacillati</taxon>
        <taxon>Actinomycetota</taxon>
        <taxon>Actinomycetes</taxon>
        <taxon>Micrococcales</taxon>
        <taxon>Bogoriellaceae</taxon>
        <taxon>Georgenia</taxon>
    </lineage>
</organism>
<evidence type="ECO:0000256" key="3">
    <source>
        <dbReference type="SAM" id="Phobius"/>
    </source>
</evidence>
<sequence>MGRDERDVPPSYSPGSSGRRPAARGARPVGPDQGPAVPRPRRQAGASQPRPDTPVRRRSAREQSARAGAGYDGQLPPSYAPANGGHARTPGARATAEYDPTATRVDSGRTARSGAPRSAAPATAPHAPGRRRRRPLVTILVVLLMLLIAWPVGLLVWANGKIQHTEALSGAPNTPGTTYLLAGSDSRADGAVADPTEGQRSDTIMVMHVPASGPAALISLPRDTLVEIPGGGLNKLNAAYSQGGAPLLVETVEGLTGLTMDHYVEIGMGGVRDVVDAVGGVNLCLDYDVVHDEFSGLEWVAGCHDADGTTALAFARMRYSDPQGDIGRGQRQRQVIGAVVKEVAKPATLVNPVDQVQLIDAGTNALVVDTDTGIIDLARMALAFRGATGPDGIVGAPPIASMDYRPGGGLGSTVLLDQEKAPVFFQKLRDGELTAADVETP</sequence>
<proteinExistence type="inferred from homology"/>
<comment type="caution">
    <text evidence="5">The sequence shown here is derived from an EMBL/GenBank/DDBJ whole genome shotgun (WGS) entry which is preliminary data.</text>
</comment>
<gene>
    <name evidence="5" type="ORF">FJ693_07550</name>
</gene>
<feature type="compositionally biased region" description="Low complexity" evidence="2">
    <location>
        <begin position="108"/>
        <end position="127"/>
    </location>
</feature>
<dbReference type="AlphaFoldDB" id="A0A552WTE8"/>
<feature type="region of interest" description="Disordered" evidence="2">
    <location>
        <begin position="1"/>
        <end position="130"/>
    </location>
</feature>
<dbReference type="Pfam" id="PF03816">
    <property type="entry name" value="LytR_cpsA_psr"/>
    <property type="match status" value="1"/>
</dbReference>
<dbReference type="NCBIfam" id="TIGR00350">
    <property type="entry name" value="lytR_cpsA_psr"/>
    <property type="match status" value="1"/>
</dbReference>
<dbReference type="Proteomes" id="UP000318693">
    <property type="component" value="Unassembled WGS sequence"/>
</dbReference>
<keyword evidence="3" id="KW-1133">Transmembrane helix</keyword>
<dbReference type="InterPro" id="IPR004474">
    <property type="entry name" value="LytR_CpsA_psr"/>
</dbReference>
<evidence type="ECO:0000313" key="5">
    <source>
        <dbReference type="EMBL" id="TRW45859.1"/>
    </source>
</evidence>
<keyword evidence="3" id="KW-0472">Membrane</keyword>
<dbReference type="PANTHER" id="PTHR33392">
    <property type="entry name" value="POLYISOPRENYL-TEICHOIC ACID--PEPTIDOGLYCAN TEICHOIC ACID TRANSFERASE TAGU"/>
    <property type="match status" value="1"/>
</dbReference>